<name>A4H473_LEIBR</name>
<reference evidence="5 6" key="2">
    <citation type="journal article" date="2011" name="Genome Res.">
        <title>Chromosome and gene copy number variation allow major structural change between species and strains of Leishmania.</title>
        <authorList>
            <person name="Rogers M.B."/>
            <person name="Hilley J.D."/>
            <person name="Dickens N.J."/>
            <person name="Wilkes J."/>
            <person name="Bates P.A."/>
            <person name="Depledge D.P."/>
            <person name="Harris D."/>
            <person name="Her Y."/>
            <person name="Herzyk P."/>
            <person name="Imamura H."/>
            <person name="Otto T.D."/>
            <person name="Sanders M."/>
            <person name="Seeger K."/>
            <person name="Dujardin J.C."/>
            <person name="Berriman M."/>
            <person name="Smith D.F."/>
            <person name="Hertz-Fowler C."/>
            <person name="Mottram J.C."/>
        </authorList>
    </citation>
    <scope>NUCLEOTIDE SEQUENCE [LARGE SCALE GENOMIC DNA]</scope>
    <source>
        <strain evidence="5 6">MHOM/BR/75/M2904</strain>
    </source>
</reference>
<dbReference type="Proteomes" id="UP000007258">
    <property type="component" value="Chromosome 5"/>
</dbReference>
<dbReference type="Gene3D" id="1.25.40.190">
    <property type="entry name" value="Actin-related protein 2/3 complex subunit 5"/>
    <property type="match status" value="1"/>
</dbReference>
<dbReference type="InterPro" id="IPR036743">
    <property type="entry name" value="ARPC5_sf"/>
</dbReference>
<sequence length="281" mass="29332">MRVDESPSPCSTHEGPGTVERGAAHVFFFSCLPSCAILSPSLTFFRLLFSFLVTHSAAVAAEACMRNDSGNEAQTYAKDETATNAPPCTKRYSSPAFSPVFAHHFPLQMSPACASPALVATLCAELDALETTLLRSLSIGDARRVLALLHDVDVQLCCSVGVAAPIAESSNGTDSCSAKGDIIRSAGSSAGGTLLRLRSIFVAQLTIPQQDALMRVLYVCMASCASGVTAPTFKGLCGAPTAAQEAHAPLSPAAVHHLYEWHAALHDAAGDGAVVRALMSR</sequence>
<protein>
    <submittedName>
        <fullName evidence="5">ARP2/3 complex 16kDa subunit</fullName>
    </submittedName>
</protein>
<comment type="similarity">
    <text evidence="2">Belongs to the ARPC5 family.</text>
</comment>
<dbReference type="Pfam" id="PF04699">
    <property type="entry name" value="P16-Arc"/>
    <property type="match status" value="1"/>
</dbReference>
<evidence type="ECO:0000256" key="4">
    <source>
        <dbReference type="ARBA" id="ARBA00023212"/>
    </source>
</evidence>
<dbReference type="InterPro" id="IPR006789">
    <property type="entry name" value="ARPC5"/>
</dbReference>
<dbReference type="SUPFAM" id="SSF69103">
    <property type="entry name" value="Arp2/3 complex 16 kDa subunit ARPC5"/>
    <property type="match status" value="1"/>
</dbReference>
<dbReference type="KEGG" id="lbz:LBRM_05_0280"/>
<keyword evidence="6" id="KW-1185">Reference proteome</keyword>
<dbReference type="GO" id="GO:0005885">
    <property type="term" value="C:Arp2/3 protein complex"/>
    <property type="evidence" value="ECO:0007669"/>
    <property type="project" value="InterPro"/>
</dbReference>
<evidence type="ECO:0000256" key="3">
    <source>
        <dbReference type="ARBA" id="ARBA00022490"/>
    </source>
</evidence>
<dbReference type="GO" id="GO:0030833">
    <property type="term" value="P:regulation of actin filament polymerization"/>
    <property type="evidence" value="ECO:0007669"/>
    <property type="project" value="InterPro"/>
</dbReference>
<keyword evidence="3" id="KW-0963">Cytoplasm</keyword>
<dbReference type="GO" id="GO:0034314">
    <property type="term" value="P:Arp2/3 complex-mediated actin nucleation"/>
    <property type="evidence" value="ECO:0007669"/>
    <property type="project" value="InterPro"/>
</dbReference>
<dbReference type="EMBL" id="FR798979">
    <property type="protein sequence ID" value="CAM36862.1"/>
    <property type="molecule type" value="Genomic_DNA"/>
</dbReference>
<dbReference type="VEuPathDB" id="TriTrypDB:LbrM.05.0280"/>
<evidence type="ECO:0000313" key="5">
    <source>
        <dbReference type="EMBL" id="CAM36862.1"/>
    </source>
</evidence>
<keyword evidence="4" id="KW-0206">Cytoskeleton</keyword>
<evidence type="ECO:0000256" key="2">
    <source>
        <dbReference type="ARBA" id="ARBA00006084"/>
    </source>
</evidence>
<gene>
    <name evidence="5" type="ORF">LBRM_05_0280</name>
</gene>
<accession>A4H473</accession>
<dbReference type="InParanoid" id="A4H473"/>
<comment type="subcellular location">
    <subcellularLocation>
        <location evidence="1">Cytoplasm</location>
        <location evidence="1">Cytoskeleton</location>
    </subcellularLocation>
</comment>
<dbReference type="AlphaFoldDB" id="A4H473"/>
<evidence type="ECO:0000256" key="1">
    <source>
        <dbReference type="ARBA" id="ARBA00004245"/>
    </source>
</evidence>
<reference evidence="5 6" key="1">
    <citation type="journal article" date="2007" name="Nat. Genet.">
        <title>Comparative genomic analysis of three Leishmania species that cause diverse human disease.</title>
        <authorList>
            <person name="Peacock C.S."/>
            <person name="Seeger K."/>
            <person name="Harris D."/>
            <person name="Murphy L."/>
            <person name="Ruiz J.C."/>
            <person name="Quail M.A."/>
            <person name="Peters N."/>
            <person name="Adlem E."/>
            <person name="Tivey A."/>
            <person name="Aslett M."/>
            <person name="Kerhornou A."/>
            <person name="Ivens A."/>
            <person name="Fraser A."/>
            <person name="Rajandream M.A."/>
            <person name="Carver T."/>
            <person name="Norbertczak H."/>
            <person name="Chillingworth T."/>
            <person name="Hance Z."/>
            <person name="Jagels K."/>
            <person name="Moule S."/>
            <person name="Ormond D."/>
            <person name="Rutter S."/>
            <person name="Squares R."/>
            <person name="Whitehead S."/>
            <person name="Rabbinowitsch E."/>
            <person name="Arrowsmith C."/>
            <person name="White B."/>
            <person name="Thurston S."/>
            <person name="Bringaud F."/>
            <person name="Baldauf S.L."/>
            <person name="Faulconbridge A."/>
            <person name="Jeffares D."/>
            <person name="Depledge D.P."/>
            <person name="Oyola S.O."/>
            <person name="Hilley J.D."/>
            <person name="Brito L.O."/>
            <person name="Tosi L.R."/>
            <person name="Barrell B."/>
            <person name="Cruz A.K."/>
            <person name="Mottram J.C."/>
            <person name="Smith D.F."/>
            <person name="Berriman M."/>
        </authorList>
    </citation>
    <scope>NUCLEOTIDE SEQUENCE [LARGE SCALE GENOMIC DNA]</scope>
    <source>
        <strain evidence="5 6">MHOM/BR/75/M2904</strain>
    </source>
</reference>
<organism evidence="5 6">
    <name type="scientific">Leishmania braziliensis</name>
    <dbReference type="NCBI Taxonomy" id="5660"/>
    <lineage>
        <taxon>Eukaryota</taxon>
        <taxon>Discoba</taxon>
        <taxon>Euglenozoa</taxon>
        <taxon>Kinetoplastea</taxon>
        <taxon>Metakinetoplastina</taxon>
        <taxon>Trypanosomatida</taxon>
        <taxon>Trypanosomatidae</taxon>
        <taxon>Leishmaniinae</taxon>
        <taxon>Leishmania</taxon>
        <taxon>Leishmania braziliensis species complex</taxon>
    </lineage>
</organism>
<evidence type="ECO:0000313" key="6">
    <source>
        <dbReference type="Proteomes" id="UP000007258"/>
    </source>
</evidence>
<dbReference type="GeneID" id="5412814"/>
<dbReference type="RefSeq" id="XP_001561842.1">
    <property type="nucleotide sequence ID" value="XM_001561792.2"/>
</dbReference>
<proteinExistence type="inferred from homology"/>